<name>A0AB35U067_9FIRM</name>
<comment type="caution">
    <text evidence="2">The sequence shown here is derived from an EMBL/GenBank/DDBJ whole genome shotgun (WGS) entry which is preliminary data.</text>
</comment>
<dbReference type="InterPro" id="IPR011608">
    <property type="entry name" value="PRD"/>
</dbReference>
<dbReference type="PROSITE" id="PS51372">
    <property type="entry name" value="PRD_2"/>
    <property type="match status" value="2"/>
</dbReference>
<dbReference type="EMBL" id="JALBUR010000004">
    <property type="protein sequence ID" value="MDX8418992.1"/>
    <property type="molecule type" value="Genomic_DNA"/>
</dbReference>
<dbReference type="GO" id="GO:0009401">
    <property type="term" value="P:phosphoenolpyruvate-dependent sugar phosphotransferase system"/>
    <property type="evidence" value="ECO:0007669"/>
    <property type="project" value="InterPro"/>
</dbReference>
<feature type="domain" description="PRD" evidence="1">
    <location>
        <begin position="368"/>
        <end position="473"/>
    </location>
</feature>
<protein>
    <submittedName>
        <fullName evidence="2">PRD domain-containing protein</fullName>
    </submittedName>
</protein>
<dbReference type="RefSeq" id="WP_370595552.1">
    <property type="nucleotide sequence ID" value="NZ_JALBUR010000004.1"/>
</dbReference>
<dbReference type="Gene3D" id="1.10.1790.10">
    <property type="entry name" value="PRD domain"/>
    <property type="match status" value="1"/>
</dbReference>
<gene>
    <name evidence="2" type="ORF">MOZ60_02660</name>
</gene>
<dbReference type="SUPFAM" id="SSF53062">
    <property type="entry name" value="PTS system fructose IIA component-like"/>
    <property type="match status" value="1"/>
</dbReference>
<dbReference type="SUPFAM" id="SSF63520">
    <property type="entry name" value="PTS-regulatory domain, PRD"/>
    <property type="match status" value="2"/>
</dbReference>
<dbReference type="GO" id="GO:0016020">
    <property type="term" value="C:membrane"/>
    <property type="evidence" value="ECO:0007669"/>
    <property type="project" value="InterPro"/>
</dbReference>
<keyword evidence="3" id="KW-1185">Reference proteome</keyword>
<organism evidence="2 3">
    <name type="scientific">Grylomicrobium aquisgranensis</name>
    <dbReference type="NCBI Taxonomy" id="2926318"/>
    <lineage>
        <taxon>Bacteria</taxon>
        <taxon>Bacillati</taxon>
        <taxon>Bacillota</taxon>
        <taxon>Erysipelotrichia</taxon>
        <taxon>Erysipelotrichales</taxon>
        <taxon>Erysipelotrichaceae</taxon>
        <taxon>Grylomicrobium</taxon>
    </lineage>
</organism>
<dbReference type="InterPro" id="IPR036634">
    <property type="entry name" value="PRD_sf"/>
</dbReference>
<dbReference type="Gene3D" id="3.40.50.510">
    <property type="entry name" value="Phosphotransferase system, mannose-type IIA component"/>
    <property type="match status" value="1"/>
</dbReference>
<reference evidence="2 3" key="1">
    <citation type="submission" date="2022-03" db="EMBL/GenBank/DDBJ databases">
        <title>Novel taxa within the pig intestine.</title>
        <authorList>
            <person name="Wylensek D."/>
            <person name="Bishof K."/>
            <person name="Afrizal A."/>
            <person name="Clavel T."/>
        </authorList>
    </citation>
    <scope>NUCLEOTIDE SEQUENCE [LARGE SCALE GENOMIC DNA]</scope>
    <source>
        <strain evidence="2 3">CLA-KB-P133</strain>
    </source>
</reference>
<dbReference type="Pfam" id="PF00874">
    <property type="entry name" value="PRD"/>
    <property type="match status" value="2"/>
</dbReference>
<dbReference type="GO" id="GO:0006355">
    <property type="term" value="P:regulation of DNA-templated transcription"/>
    <property type="evidence" value="ECO:0007669"/>
    <property type="project" value="InterPro"/>
</dbReference>
<accession>A0AB35U067</accession>
<dbReference type="AlphaFoldDB" id="A0AB35U067"/>
<dbReference type="Proteomes" id="UP001286174">
    <property type="component" value="Unassembled WGS sequence"/>
</dbReference>
<dbReference type="SUPFAM" id="SSF46785">
    <property type="entry name" value="Winged helix' DNA-binding domain"/>
    <property type="match status" value="1"/>
</dbReference>
<proteinExistence type="predicted"/>
<evidence type="ECO:0000313" key="2">
    <source>
        <dbReference type="EMBL" id="MDX8418992.1"/>
    </source>
</evidence>
<evidence type="ECO:0000259" key="1">
    <source>
        <dbReference type="PROSITE" id="PS51372"/>
    </source>
</evidence>
<dbReference type="InterPro" id="IPR036390">
    <property type="entry name" value="WH_DNA-bd_sf"/>
</dbReference>
<evidence type="ECO:0000313" key="3">
    <source>
        <dbReference type="Proteomes" id="UP001286174"/>
    </source>
</evidence>
<feature type="domain" description="PRD" evidence="1">
    <location>
        <begin position="713"/>
        <end position="816"/>
    </location>
</feature>
<dbReference type="InterPro" id="IPR036662">
    <property type="entry name" value="PTS_EIIA_man-typ_sf"/>
</dbReference>
<sequence>MKRKKEEIFVYVQQSVLTGRMDGITTEQVALALGLQRSNVSSALNALVKEGRLTKTGHRPVAYGLPADSQDSTASVFDKLIGADTVLAGAIEAAQAYLLYPSRPGALLLVSQDDTVSFGFARLMYAFACQNRVLSDGTGWQLLNCALVQPDAASLQKEVKSDAGMVLVTHTEVPAPQEMARLVDAACRQKKRIWVFSVPHEKNEDSGAPVIVLPPLSAFGMKEQMRIVEMILAQEAKNTGCDLDISREAFLDFVLYEQKEKLQVLQHEIRSACALAYRRSAGQEKPVMHVVVNDLSAAVKDYSVVAGRQMRSLKDLVSGDVLQFDHKLGFLSFDAMRKEIYQIVRQEDERRLPSGNAEMSETGELAKVVDPRLIQMVSIWLEKTKETLHRSFAPQVFYGICLHLNAYAHRSFQPSVLPDDKLQDVVENHAEEYQCAFSLARTLYDAIGLELNTKEIADLAEYLLVHSHQENHPVLLYAFHGSGAAAALADATNALTHLHNAYGFDMDLDKDPSLARQQLEQLVRRIDRGAGIVAIYDMGSFRAMLESISAAVKTVIRCIYMPVTLWGLDLARMCSRTDNADDVYHGFMLENRELRSDPEKKQQVIVTLCQTGEGGAMELKRYIDQYSHLGMPAIAMSIDNREQLARRIEILRRTCWVHAFVGTFNPHMFGIPFIPVSRIFANPKEVLDQVLTFAPVRTSGKNYDQVYEFLQGEFHYASIPRLKELLPGVVDTLRDDYGLNDQQEDGIFIHIACAVERILAGKPAPSVEKEQKDKVWRACRDDLNNVARIMRRLEKGFHLVFADDDLVTLVIMLKHL</sequence>